<dbReference type="EMBL" id="KI894018">
    <property type="protein sequence ID" value="OCF29470.1"/>
    <property type="molecule type" value="Genomic_DNA"/>
</dbReference>
<name>A0A1B9GEM7_9TREE</name>
<proteinExistence type="predicted"/>
<feature type="region of interest" description="Disordered" evidence="2">
    <location>
        <begin position="230"/>
        <end position="278"/>
    </location>
</feature>
<evidence type="ECO:0000313" key="5">
    <source>
        <dbReference type="Proteomes" id="UP000092730"/>
    </source>
</evidence>
<dbReference type="VEuPathDB" id="FungiDB:I302_00975"/>
<dbReference type="EMBL" id="CP144541">
    <property type="protein sequence ID" value="WVW80305.1"/>
    <property type="molecule type" value="Genomic_DNA"/>
</dbReference>
<reference evidence="4" key="2">
    <citation type="submission" date="2013-07" db="EMBL/GenBank/DDBJ databases">
        <authorList>
            <consortium name="The Broad Institute Genome Sequencing Platform"/>
            <person name="Cuomo C."/>
            <person name="Litvintseva A."/>
            <person name="Chen Y."/>
            <person name="Heitman J."/>
            <person name="Sun S."/>
            <person name="Springer D."/>
            <person name="Dromer F."/>
            <person name="Young S.K."/>
            <person name="Zeng Q."/>
            <person name="Gargeya S."/>
            <person name="Fitzgerald M."/>
            <person name="Abouelleil A."/>
            <person name="Alvarado L."/>
            <person name="Berlin A.M."/>
            <person name="Chapman S.B."/>
            <person name="Dewar J."/>
            <person name="Goldberg J."/>
            <person name="Griggs A."/>
            <person name="Gujja S."/>
            <person name="Hansen M."/>
            <person name="Howarth C."/>
            <person name="Imamovic A."/>
            <person name="Larimer J."/>
            <person name="McCowan C."/>
            <person name="Murphy C."/>
            <person name="Pearson M."/>
            <person name="Priest M."/>
            <person name="Roberts A."/>
            <person name="Saif S."/>
            <person name="Shea T."/>
            <person name="Sykes S."/>
            <person name="Wortman J."/>
            <person name="Nusbaum C."/>
            <person name="Birren B."/>
        </authorList>
    </citation>
    <scope>NUCLEOTIDE SEQUENCE</scope>
    <source>
        <strain evidence="4">CBS 10118</strain>
    </source>
</reference>
<feature type="compositionally biased region" description="Basic and acidic residues" evidence="2">
    <location>
        <begin position="247"/>
        <end position="256"/>
    </location>
</feature>
<keyword evidence="1" id="KW-0175">Coiled coil</keyword>
<gene>
    <name evidence="3" type="ORF">I302_00975</name>
    <name evidence="4" type="ORF">I302_102283</name>
</gene>
<reference evidence="4" key="4">
    <citation type="submission" date="2024-02" db="EMBL/GenBank/DDBJ databases">
        <title>Comparative genomics of Cryptococcus and Kwoniella reveals pathogenesis evolution and contrasting modes of karyotype evolution via chromosome fusion or intercentromeric recombination.</title>
        <authorList>
            <person name="Coelho M.A."/>
            <person name="David-Palma M."/>
            <person name="Shea T."/>
            <person name="Bowers K."/>
            <person name="McGinley-Smith S."/>
            <person name="Mohammad A.W."/>
            <person name="Gnirke A."/>
            <person name="Yurkov A.M."/>
            <person name="Nowrousian M."/>
            <person name="Sun S."/>
            <person name="Cuomo C.A."/>
            <person name="Heitman J."/>
        </authorList>
    </citation>
    <scope>NUCLEOTIDE SEQUENCE</scope>
    <source>
        <strain evidence="4">CBS 10118</strain>
    </source>
</reference>
<reference evidence="3" key="3">
    <citation type="submission" date="2014-01" db="EMBL/GenBank/DDBJ databases">
        <title>Evolution of pathogenesis and genome organization in the Tremellales.</title>
        <authorList>
            <person name="Cuomo C."/>
            <person name="Litvintseva A."/>
            <person name="Heitman J."/>
            <person name="Chen Y."/>
            <person name="Sun S."/>
            <person name="Springer D."/>
            <person name="Dromer F."/>
            <person name="Young S."/>
            <person name="Zeng Q."/>
            <person name="Chapman S."/>
            <person name="Gujja S."/>
            <person name="Saif S."/>
            <person name="Birren B."/>
        </authorList>
    </citation>
    <scope>NUCLEOTIDE SEQUENCE</scope>
    <source>
        <strain evidence="3">CBS 10118</strain>
    </source>
</reference>
<feature type="region of interest" description="Disordered" evidence="2">
    <location>
        <begin position="1"/>
        <end position="31"/>
    </location>
</feature>
<dbReference type="RefSeq" id="XP_019050540.1">
    <property type="nucleotide sequence ID" value="XM_019187662.1"/>
</dbReference>
<dbReference type="GeneID" id="30205374"/>
<protein>
    <submittedName>
        <fullName evidence="3">Uncharacterized protein</fullName>
    </submittedName>
</protein>
<feature type="compositionally biased region" description="Polar residues" evidence="2">
    <location>
        <begin position="1"/>
        <end position="26"/>
    </location>
</feature>
<evidence type="ECO:0000256" key="2">
    <source>
        <dbReference type="SAM" id="MobiDB-lite"/>
    </source>
</evidence>
<sequence>MITNTLSDQTANMNSTLTSTFPNSRPISRLHPTPQEISTLQSIQDNTDFHTPSTTSTNESLTSQTILAQPSSSTTIILPRSTQPSQMTDTPLPSGILDIIASAPRSLPKGSQKNKVHDRDCEHCRFIDDDTAILERYGIIRERPRLSHPKCYYDFAQSDHGVAAIERQKERVSKDIESDGNWFSHRNFCGGYPTRGSIKYCTQDQKWYFDTICIKHCALGSKHRCQPYHDGNDPLDPPGDTSPGDSRGPRMDRHDPASVSVSVSASGQGQTKGSTDISSMLNPKIVNLIQFNEGRVATGKSPIIPQPRQIDSLGPSSIHISRRPVNNNINQTIPAKPVISRPSMTIPTKRKTIDDKADFDYKSAYSKLGVQRDELSKMNKRLTEKLGKVQSEQKALKEDQEKMEERHKEVIKDLREENKVLMKQKDEGTTREERLKVELKMLKGQNDGLTRKCNEMKDENDRLLQELKGKESKIQSR</sequence>
<dbReference type="AlphaFoldDB" id="A0A1B9GEM7"/>
<evidence type="ECO:0000313" key="3">
    <source>
        <dbReference type="EMBL" id="OCF29470.1"/>
    </source>
</evidence>
<dbReference type="Proteomes" id="UP000092730">
    <property type="component" value="Chromosome 1"/>
</dbReference>
<feature type="coiled-coil region" evidence="1">
    <location>
        <begin position="372"/>
        <end position="473"/>
    </location>
</feature>
<organism evidence="3">
    <name type="scientific">Kwoniella bestiolae CBS 10118</name>
    <dbReference type="NCBI Taxonomy" id="1296100"/>
    <lineage>
        <taxon>Eukaryota</taxon>
        <taxon>Fungi</taxon>
        <taxon>Dikarya</taxon>
        <taxon>Basidiomycota</taxon>
        <taxon>Agaricomycotina</taxon>
        <taxon>Tremellomycetes</taxon>
        <taxon>Tremellales</taxon>
        <taxon>Cryptococcaceae</taxon>
        <taxon>Kwoniella</taxon>
    </lineage>
</organism>
<dbReference type="KEGG" id="kbi:30205374"/>
<reference evidence="3" key="1">
    <citation type="submission" date="2013-07" db="EMBL/GenBank/DDBJ databases">
        <title>The Genome Sequence of Cryptococcus bestiolae CBS10118.</title>
        <authorList>
            <consortium name="The Broad Institute Genome Sequencing Platform"/>
            <person name="Cuomo C."/>
            <person name="Litvintseva A."/>
            <person name="Chen Y."/>
            <person name="Heitman J."/>
            <person name="Sun S."/>
            <person name="Springer D."/>
            <person name="Dromer F."/>
            <person name="Young S.K."/>
            <person name="Zeng Q."/>
            <person name="Gargeya S."/>
            <person name="Fitzgerald M."/>
            <person name="Abouelleil A."/>
            <person name="Alvarado L."/>
            <person name="Berlin A.M."/>
            <person name="Chapman S.B."/>
            <person name="Dewar J."/>
            <person name="Goldberg J."/>
            <person name="Griggs A."/>
            <person name="Gujja S."/>
            <person name="Hansen M."/>
            <person name="Howarth C."/>
            <person name="Imamovic A."/>
            <person name="Larimer J."/>
            <person name="McCowan C."/>
            <person name="Murphy C."/>
            <person name="Pearson M."/>
            <person name="Priest M."/>
            <person name="Roberts A."/>
            <person name="Saif S."/>
            <person name="Shea T."/>
            <person name="Sykes S."/>
            <person name="Wortman J."/>
            <person name="Nusbaum C."/>
            <person name="Birren B."/>
        </authorList>
    </citation>
    <scope>NUCLEOTIDE SEQUENCE [LARGE SCALE GENOMIC DNA]</scope>
    <source>
        <strain evidence="3">CBS 10118</strain>
    </source>
</reference>
<dbReference type="OrthoDB" id="10664714at2759"/>
<keyword evidence="5" id="KW-1185">Reference proteome</keyword>
<accession>A0A1B9GEM7</accession>
<evidence type="ECO:0000256" key="1">
    <source>
        <dbReference type="SAM" id="Coils"/>
    </source>
</evidence>
<feature type="compositionally biased region" description="Low complexity" evidence="2">
    <location>
        <begin position="257"/>
        <end position="266"/>
    </location>
</feature>
<feature type="compositionally biased region" description="Polar residues" evidence="2">
    <location>
        <begin position="267"/>
        <end position="278"/>
    </location>
</feature>
<evidence type="ECO:0000313" key="4">
    <source>
        <dbReference type="EMBL" id="WVW80305.1"/>
    </source>
</evidence>